<name>A0A6A5C1K2_NAEFO</name>
<organism evidence="2 3">
    <name type="scientific">Naegleria fowleri</name>
    <name type="common">Brain eating amoeba</name>
    <dbReference type="NCBI Taxonomy" id="5763"/>
    <lineage>
        <taxon>Eukaryota</taxon>
        <taxon>Discoba</taxon>
        <taxon>Heterolobosea</taxon>
        <taxon>Tetramitia</taxon>
        <taxon>Eutetramitia</taxon>
        <taxon>Vahlkampfiidae</taxon>
        <taxon>Naegleria</taxon>
    </lineage>
</organism>
<evidence type="ECO:0000313" key="3">
    <source>
        <dbReference type="Proteomes" id="UP000444721"/>
    </source>
</evidence>
<proteinExistence type="predicted"/>
<dbReference type="GeneID" id="68119874"/>
<dbReference type="VEuPathDB" id="AmoebaDB:FDP41_012659"/>
<evidence type="ECO:0000313" key="2">
    <source>
        <dbReference type="EMBL" id="KAF0980871.1"/>
    </source>
</evidence>
<keyword evidence="3" id="KW-1185">Reference proteome</keyword>
<reference evidence="2 3" key="1">
    <citation type="journal article" date="2019" name="Sci. Rep.">
        <title>Nanopore sequencing improves the draft genome of the human pathogenic amoeba Naegleria fowleri.</title>
        <authorList>
            <person name="Liechti N."/>
            <person name="Schurch N."/>
            <person name="Bruggmann R."/>
            <person name="Wittwer M."/>
        </authorList>
    </citation>
    <scope>NUCLEOTIDE SEQUENCE [LARGE SCALE GENOMIC DNA]</scope>
    <source>
        <strain evidence="2 3">ATCC 30894</strain>
    </source>
</reference>
<feature type="region of interest" description="Disordered" evidence="1">
    <location>
        <begin position="96"/>
        <end position="151"/>
    </location>
</feature>
<accession>A0A6A5C1K2</accession>
<gene>
    <name evidence="2" type="ORF">FDP41_012659</name>
</gene>
<comment type="caution">
    <text evidence="2">The sequence shown here is derived from an EMBL/GenBank/DDBJ whole genome shotgun (WGS) entry which is preliminary data.</text>
</comment>
<protein>
    <submittedName>
        <fullName evidence="2">Uncharacterized protein</fullName>
    </submittedName>
</protein>
<dbReference type="OrthoDB" id="2020926at2759"/>
<sequence>MDTAKLVELMLLREEQVSKFLDLEFALLSVGVSNLISSKEESVIAKLGKRLNELCNVLNQDTTNPPTSIDDMLRKLKELVEVTKFPLSVQRWLGTDSDSECGGGDISEGNTTPKKSHPHREVASPIKASKNDMDDMMSWTPPKNRGNNGRNNALLDDPNFYFVSNNEEKISLDIEDREEQFISSPLKRKLDHRYKSILTAIRDDLLRVKSISEIIPKLKNVLEHNAQMYSFIFSLINLGNYNGDKKFGYFLLDVDKVIDLDNLFADIIWYRRLYEKVKKELANAEDRDQNTSLYYKLKGAIVELKKQTTIIGNSHESNEDKEVILKLKRILNVQYTHEIVSECESMVSQLKQYVKTFPKFQTLINELCIGLNVKRIEDVIPAVKRLVKVSKSVNLLL</sequence>
<dbReference type="EMBL" id="VFQX01000016">
    <property type="protein sequence ID" value="KAF0980871.1"/>
    <property type="molecule type" value="Genomic_DNA"/>
</dbReference>
<dbReference type="VEuPathDB" id="AmoebaDB:NF0054960"/>
<evidence type="ECO:0000256" key="1">
    <source>
        <dbReference type="SAM" id="MobiDB-lite"/>
    </source>
</evidence>
<dbReference type="RefSeq" id="XP_044565584.1">
    <property type="nucleotide sequence ID" value="XM_044703202.1"/>
</dbReference>
<dbReference type="Proteomes" id="UP000444721">
    <property type="component" value="Unassembled WGS sequence"/>
</dbReference>
<dbReference type="AlphaFoldDB" id="A0A6A5C1K2"/>
<dbReference type="VEuPathDB" id="AmoebaDB:NfTy_037740"/>